<protein>
    <submittedName>
        <fullName evidence="1">Uncharacterized protein</fullName>
    </submittedName>
</protein>
<gene>
    <name evidence="1" type="ordered locus">ROP_40410</name>
</gene>
<dbReference type="EMBL" id="AP011115">
    <property type="protein sequence ID" value="BAH52288.1"/>
    <property type="molecule type" value="Genomic_DNA"/>
</dbReference>
<evidence type="ECO:0000313" key="2">
    <source>
        <dbReference type="Proteomes" id="UP000002212"/>
    </source>
</evidence>
<dbReference type="KEGG" id="rop:ROP_40410"/>
<evidence type="ECO:0000313" key="1">
    <source>
        <dbReference type="EMBL" id="BAH52288.1"/>
    </source>
</evidence>
<reference evidence="1 2" key="1">
    <citation type="submission" date="2009-03" db="EMBL/GenBank/DDBJ databases">
        <title>Comparison of the complete genome sequences of Rhodococcus erythropolis PR4 and Rhodococcus opacus B4.</title>
        <authorList>
            <person name="Takarada H."/>
            <person name="Sekine M."/>
            <person name="Hosoyama A."/>
            <person name="Yamada R."/>
            <person name="Fujisawa T."/>
            <person name="Omata S."/>
            <person name="Shimizu A."/>
            <person name="Tsukatani N."/>
            <person name="Tanikawa S."/>
            <person name="Fujita N."/>
            <person name="Harayama S."/>
        </authorList>
    </citation>
    <scope>NUCLEOTIDE SEQUENCE [LARGE SCALE GENOMIC DNA]</scope>
    <source>
        <strain evidence="1 2">B4</strain>
    </source>
</reference>
<dbReference type="PATRIC" id="fig|632772.20.peg.4239"/>
<dbReference type="HOGENOM" id="CLU_2208019_0_0_11"/>
<dbReference type="AlphaFoldDB" id="C1B9D5"/>
<sequence>MVAVCLRVAQRTFNNPDMYVWQQAGGFSVRLPDQLATQIFTAGELLILRRHRTSKRGGLWTLETTRGDDLEGTGYVPVEGHYDPFPVYGESDYYNQYGDHYRGSRPY</sequence>
<proteinExistence type="predicted"/>
<organism evidence="1 2">
    <name type="scientific">Rhodococcus opacus (strain B4)</name>
    <dbReference type="NCBI Taxonomy" id="632772"/>
    <lineage>
        <taxon>Bacteria</taxon>
        <taxon>Bacillati</taxon>
        <taxon>Actinomycetota</taxon>
        <taxon>Actinomycetes</taxon>
        <taxon>Mycobacteriales</taxon>
        <taxon>Nocardiaceae</taxon>
        <taxon>Rhodococcus</taxon>
    </lineage>
</organism>
<name>C1B9D5_RHOOB</name>
<dbReference type="Proteomes" id="UP000002212">
    <property type="component" value="Chromosome"/>
</dbReference>
<dbReference type="STRING" id="632772.ROP_40410"/>
<accession>C1B9D5</accession>